<dbReference type="PROSITE" id="PS50932">
    <property type="entry name" value="HTH_LACI_2"/>
    <property type="match status" value="1"/>
</dbReference>
<dbReference type="EMBL" id="DXBY01000328">
    <property type="protein sequence ID" value="HIZ37904.1"/>
    <property type="molecule type" value="Genomic_DNA"/>
</dbReference>
<feature type="compositionally biased region" description="Polar residues" evidence="4">
    <location>
        <begin position="323"/>
        <end position="337"/>
    </location>
</feature>
<dbReference type="AlphaFoldDB" id="A0A9D2EHN6"/>
<dbReference type="InterPro" id="IPR010982">
    <property type="entry name" value="Lambda_DNA-bd_dom_sf"/>
</dbReference>
<evidence type="ECO:0000259" key="5">
    <source>
        <dbReference type="PROSITE" id="PS50932"/>
    </source>
</evidence>
<keyword evidence="3" id="KW-0804">Transcription</keyword>
<dbReference type="Gene3D" id="1.10.260.40">
    <property type="entry name" value="lambda repressor-like DNA-binding domains"/>
    <property type="match status" value="1"/>
</dbReference>
<dbReference type="GO" id="GO:0003700">
    <property type="term" value="F:DNA-binding transcription factor activity"/>
    <property type="evidence" value="ECO:0007669"/>
    <property type="project" value="TreeGrafter"/>
</dbReference>
<dbReference type="SUPFAM" id="SSF47413">
    <property type="entry name" value="lambda repressor-like DNA-binding domains"/>
    <property type="match status" value="1"/>
</dbReference>
<name>A0A9D2EHN6_9MICO</name>
<dbReference type="InterPro" id="IPR046335">
    <property type="entry name" value="LacI/GalR-like_sensor"/>
</dbReference>
<dbReference type="Proteomes" id="UP000824037">
    <property type="component" value="Unassembled WGS sequence"/>
</dbReference>
<protein>
    <submittedName>
        <fullName evidence="6">LacI family transcriptional regulator</fullName>
    </submittedName>
</protein>
<dbReference type="Pfam" id="PF13377">
    <property type="entry name" value="Peripla_BP_3"/>
    <property type="match status" value="1"/>
</dbReference>
<dbReference type="SMART" id="SM00354">
    <property type="entry name" value="HTH_LACI"/>
    <property type="match status" value="1"/>
</dbReference>
<keyword evidence="2" id="KW-0238">DNA-binding</keyword>
<dbReference type="SUPFAM" id="SSF53822">
    <property type="entry name" value="Periplasmic binding protein-like I"/>
    <property type="match status" value="1"/>
</dbReference>
<accession>A0A9D2EHN6</accession>
<evidence type="ECO:0000313" key="6">
    <source>
        <dbReference type="EMBL" id="HIZ37904.1"/>
    </source>
</evidence>
<organism evidence="6 7">
    <name type="scientific">Candidatus Ruania gallistercoris</name>
    <dbReference type="NCBI Taxonomy" id="2838746"/>
    <lineage>
        <taxon>Bacteria</taxon>
        <taxon>Bacillati</taxon>
        <taxon>Actinomycetota</taxon>
        <taxon>Actinomycetes</taxon>
        <taxon>Micrococcales</taxon>
        <taxon>Ruaniaceae</taxon>
        <taxon>Ruania</taxon>
    </lineage>
</organism>
<dbReference type="CDD" id="cd06267">
    <property type="entry name" value="PBP1_LacI_sugar_binding-like"/>
    <property type="match status" value="1"/>
</dbReference>
<gene>
    <name evidence="6" type="ORF">H9815_19170</name>
</gene>
<dbReference type="InterPro" id="IPR000843">
    <property type="entry name" value="HTH_LacI"/>
</dbReference>
<reference evidence="6" key="2">
    <citation type="submission" date="2021-04" db="EMBL/GenBank/DDBJ databases">
        <authorList>
            <person name="Gilroy R."/>
        </authorList>
    </citation>
    <scope>NUCLEOTIDE SEQUENCE</scope>
    <source>
        <strain evidence="6">ChiGjej4B4-7305</strain>
    </source>
</reference>
<proteinExistence type="predicted"/>
<keyword evidence="1" id="KW-0805">Transcription regulation</keyword>
<dbReference type="GO" id="GO:0000976">
    <property type="term" value="F:transcription cis-regulatory region binding"/>
    <property type="evidence" value="ECO:0007669"/>
    <property type="project" value="TreeGrafter"/>
</dbReference>
<evidence type="ECO:0000256" key="1">
    <source>
        <dbReference type="ARBA" id="ARBA00023015"/>
    </source>
</evidence>
<reference evidence="6" key="1">
    <citation type="journal article" date="2021" name="PeerJ">
        <title>Extensive microbial diversity within the chicken gut microbiome revealed by metagenomics and culture.</title>
        <authorList>
            <person name="Gilroy R."/>
            <person name="Ravi A."/>
            <person name="Getino M."/>
            <person name="Pursley I."/>
            <person name="Horton D.L."/>
            <person name="Alikhan N.F."/>
            <person name="Baker D."/>
            <person name="Gharbi K."/>
            <person name="Hall N."/>
            <person name="Watson M."/>
            <person name="Adriaenssens E.M."/>
            <person name="Foster-Nyarko E."/>
            <person name="Jarju S."/>
            <person name="Secka A."/>
            <person name="Antonio M."/>
            <person name="Oren A."/>
            <person name="Chaudhuri R.R."/>
            <person name="La Ragione R."/>
            <person name="Hildebrand F."/>
            <person name="Pallen M.J."/>
        </authorList>
    </citation>
    <scope>NUCLEOTIDE SEQUENCE</scope>
    <source>
        <strain evidence="6">ChiGjej4B4-7305</strain>
    </source>
</reference>
<evidence type="ECO:0000256" key="4">
    <source>
        <dbReference type="SAM" id="MobiDB-lite"/>
    </source>
</evidence>
<dbReference type="PANTHER" id="PTHR30146">
    <property type="entry name" value="LACI-RELATED TRANSCRIPTIONAL REPRESSOR"/>
    <property type="match status" value="1"/>
</dbReference>
<dbReference type="Pfam" id="PF00356">
    <property type="entry name" value="LacI"/>
    <property type="match status" value="1"/>
</dbReference>
<feature type="region of interest" description="Disordered" evidence="4">
    <location>
        <begin position="301"/>
        <end position="337"/>
    </location>
</feature>
<dbReference type="Gene3D" id="3.40.50.2300">
    <property type="match status" value="2"/>
</dbReference>
<feature type="domain" description="HTH lacI-type" evidence="5">
    <location>
        <begin position="3"/>
        <end position="57"/>
    </location>
</feature>
<evidence type="ECO:0000256" key="3">
    <source>
        <dbReference type="ARBA" id="ARBA00023163"/>
    </source>
</evidence>
<comment type="caution">
    <text evidence="6">The sequence shown here is derived from an EMBL/GenBank/DDBJ whole genome shotgun (WGS) entry which is preliminary data.</text>
</comment>
<dbReference type="CDD" id="cd01392">
    <property type="entry name" value="HTH_LacI"/>
    <property type="match status" value="1"/>
</dbReference>
<evidence type="ECO:0000256" key="2">
    <source>
        <dbReference type="ARBA" id="ARBA00023125"/>
    </source>
</evidence>
<evidence type="ECO:0000313" key="7">
    <source>
        <dbReference type="Proteomes" id="UP000824037"/>
    </source>
</evidence>
<sequence>MRATASDVARLASVSVSTVSRALSAPHMVSALTLHKVQQAADQLGYLPNRAARGLVTGRTGNLALIIPDLNNPYFAALTKEIQEQARARGLQMFLADSDEDPRVELQVVQQIAAQVDGVLLCSPRAGTAELLDAAGRTPVVMLNRSLPGVASVVPDHHDAALQGLRHLWALGHSEIGYVGGPRNSWSNTARLEAFGQIAAELDGVQGRELGSFQPYFSGGVAAADIVFASAVTAVVVYNDLMALGLLDRAQRRGVAVPEQLSVVSFDDIPFARSVTPHLTSIAVSGEEMARRALDALAAIQQPPSSSAEEPRHYVVPADLTVRDSTGPRTPVSPGSA</sequence>
<dbReference type="PANTHER" id="PTHR30146:SF138">
    <property type="entry name" value="TRANSCRIPTIONAL REGULATORY PROTEIN"/>
    <property type="match status" value="1"/>
</dbReference>
<dbReference type="InterPro" id="IPR028082">
    <property type="entry name" value="Peripla_BP_I"/>
</dbReference>